<accession>A0A1I7D6F5</accession>
<dbReference type="AlphaFoldDB" id="A0A1I7D6F5"/>
<keyword evidence="5" id="KW-0233">DNA recombination</keyword>
<comment type="similarity">
    <text evidence="2">Belongs to the transposase mutator family.</text>
</comment>
<reference evidence="7" key="1">
    <citation type="submission" date="2016-10" db="EMBL/GenBank/DDBJ databases">
        <authorList>
            <person name="Varghese N."/>
            <person name="Submissions S."/>
        </authorList>
    </citation>
    <scope>NUCLEOTIDE SEQUENCE [LARGE SCALE GENOMIC DNA]</scope>
    <source>
        <strain evidence="7">DSM 46136</strain>
    </source>
</reference>
<gene>
    <name evidence="6" type="ORF">SAMN05660657_05370</name>
</gene>
<comment type="function">
    <text evidence="1">Required for the transposition of the insertion element.</text>
</comment>
<dbReference type="EMBL" id="FPBA01000035">
    <property type="protein sequence ID" value="SFU07220.1"/>
    <property type="molecule type" value="Genomic_DNA"/>
</dbReference>
<evidence type="ECO:0000256" key="5">
    <source>
        <dbReference type="ARBA" id="ARBA00023172"/>
    </source>
</evidence>
<sequence>MHYAANLMAACPKNAWTWVADAALGLRASPTPPRCTPSSTTSWPPWADQLPKVAAHLEQARTDVLAVTAVPKEVWR</sequence>
<evidence type="ECO:0000313" key="7">
    <source>
        <dbReference type="Proteomes" id="UP000199546"/>
    </source>
</evidence>
<keyword evidence="7" id="KW-1185">Reference proteome</keyword>
<dbReference type="GO" id="GO:0003677">
    <property type="term" value="F:DNA binding"/>
    <property type="evidence" value="ECO:0007669"/>
    <property type="project" value="UniProtKB-KW"/>
</dbReference>
<dbReference type="GO" id="GO:0006313">
    <property type="term" value="P:DNA transposition"/>
    <property type="evidence" value="ECO:0007669"/>
    <property type="project" value="InterPro"/>
</dbReference>
<evidence type="ECO:0000256" key="2">
    <source>
        <dbReference type="ARBA" id="ARBA00010961"/>
    </source>
</evidence>
<dbReference type="GO" id="GO:0004803">
    <property type="term" value="F:transposase activity"/>
    <property type="evidence" value="ECO:0007669"/>
    <property type="project" value="InterPro"/>
</dbReference>
<proteinExistence type="inferred from homology"/>
<evidence type="ECO:0000256" key="3">
    <source>
        <dbReference type="ARBA" id="ARBA00022578"/>
    </source>
</evidence>
<evidence type="ECO:0000256" key="1">
    <source>
        <dbReference type="ARBA" id="ARBA00002190"/>
    </source>
</evidence>
<evidence type="ECO:0000256" key="4">
    <source>
        <dbReference type="ARBA" id="ARBA00023125"/>
    </source>
</evidence>
<dbReference type="InterPro" id="IPR001207">
    <property type="entry name" value="Transposase_mutator"/>
</dbReference>
<keyword evidence="3" id="KW-0815">Transposition</keyword>
<evidence type="ECO:0000313" key="6">
    <source>
        <dbReference type="EMBL" id="SFU07220.1"/>
    </source>
</evidence>
<dbReference type="Proteomes" id="UP000199546">
    <property type="component" value="Unassembled WGS sequence"/>
</dbReference>
<keyword evidence="4" id="KW-0238">DNA-binding</keyword>
<name>A0A1I7D6F5_9ACTN</name>
<dbReference type="OrthoDB" id="9793302at2"/>
<dbReference type="Pfam" id="PF00872">
    <property type="entry name" value="Transposase_mut"/>
    <property type="match status" value="1"/>
</dbReference>
<organism evidence="6 7">
    <name type="scientific">Geodermatophilus amargosae</name>
    <dbReference type="NCBI Taxonomy" id="1296565"/>
    <lineage>
        <taxon>Bacteria</taxon>
        <taxon>Bacillati</taxon>
        <taxon>Actinomycetota</taxon>
        <taxon>Actinomycetes</taxon>
        <taxon>Geodermatophilales</taxon>
        <taxon>Geodermatophilaceae</taxon>
        <taxon>Geodermatophilus</taxon>
    </lineage>
</organism>
<protein>
    <submittedName>
        <fullName evidence="6">Transposase, Mutator family</fullName>
    </submittedName>
</protein>